<keyword evidence="3" id="KW-1185">Reference proteome</keyword>
<evidence type="ECO:0000256" key="1">
    <source>
        <dbReference type="SAM" id="Phobius"/>
    </source>
</evidence>
<protein>
    <submittedName>
        <fullName evidence="2">Uncharacterized protein</fullName>
    </submittedName>
</protein>
<dbReference type="Proteomes" id="UP000275078">
    <property type="component" value="Unassembled WGS sequence"/>
</dbReference>
<dbReference type="EMBL" id="ML119953">
    <property type="protein sequence ID" value="RPA71256.1"/>
    <property type="molecule type" value="Genomic_DNA"/>
</dbReference>
<dbReference type="AlphaFoldDB" id="A0A3N4HDD8"/>
<keyword evidence="1" id="KW-0472">Membrane</keyword>
<proteinExistence type="predicted"/>
<feature type="transmembrane region" description="Helical" evidence="1">
    <location>
        <begin position="257"/>
        <end position="278"/>
    </location>
</feature>
<name>A0A3N4HDD8_ASCIM</name>
<sequence length="338" mass="37435">MALATKFTYWYPYFRKTISDISTNDCAETLALFLADSDRADTPTCYAHVDCLLDNLRESTKEHMGASTVVLGLTPLILSTFAPNIGEIALISARRPLMAFLLAAASVTLASPRLVNPITQGAIGESLSVSHSRPTRPENWCWYDKPNWRRILALAQYPFLLASIANAVHNSYELGNQTVLAWKCNVSIFPLIWTLIPGFIFLLIAIPFRFSAMAKAIRRSSHKAWLQREFKAGEPIGQDVLNEALELAPWTSTLMRLGVMCGILHGLVGAVIFSSVMFLSVLDAFVIVVRYGVSAMVCYGVFTYELYCMQPENRSGSEEGLEMVRQVPDRKVDGPGAV</sequence>
<evidence type="ECO:0000313" key="3">
    <source>
        <dbReference type="Proteomes" id="UP000275078"/>
    </source>
</evidence>
<keyword evidence="1" id="KW-0812">Transmembrane</keyword>
<feature type="transmembrane region" description="Helical" evidence="1">
    <location>
        <begin position="284"/>
        <end position="307"/>
    </location>
</feature>
<dbReference type="OrthoDB" id="3009728at2759"/>
<evidence type="ECO:0000313" key="2">
    <source>
        <dbReference type="EMBL" id="RPA71256.1"/>
    </source>
</evidence>
<feature type="transmembrane region" description="Helical" evidence="1">
    <location>
        <begin position="151"/>
        <end position="168"/>
    </location>
</feature>
<feature type="transmembrane region" description="Helical" evidence="1">
    <location>
        <begin position="188"/>
        <end position="210"/>
    </location>
</feature>
<gene>
    <name evidence="2" type="ORF">BJ508DRAFT_419981</name>
</gene>
<keyword evidence="1" id="KW-1133">Transmembrane helix</keyword>
<reference evidence="2 3" key="1">
    <citation type="journal article" date="2018" name="Nat. Ecol. Evol.">
        <title>Pezizomycetes genomes reveal the molecular basis of ectomycorrhizal truffle lifestyle.</title>
        <authorList>
            <person name="Murat C."/>
            <person name="Payen T."/>
            <person name="Noel B."/>
            <person name="Kuo A."/>
            <person name="Morin E."/>
            <person name="Chen J."/>
            <person name="Kohler A."/>
            <person name="Krizsan K."/>
            <person name="Balestrini R."/>
            <person name="Da Silva C."/>
            <person name="Montanini B."/>
            <person name="Hainaut M."/>
            <person name="Levati E."/>
            <person name="Barry K.W."/>
            <person name="Belfiori B."/>
            <person name="Cichocki N."/>
            <person name="Clum A."/>
            <person name="Dockter R.B."/>
            <person name="Fauchery L."/>
            <person name="Guy J."/>
            <person name="Iotti M."/>
            <person name="Le Tacon F."/>
            <person name="Lindquist E.A."/>
            <person name="Lipzen A."/>
            <person name="Malagnac F."/>
            <person name="Mello A."/>
            <person name="Molinier V."/>
            <person name="Miyauchi S."/>
            <person name="Poulain J."/>
            <person name="Riccioni C."/>
            <person name="Rubini A."/>
            <person name="Sitrit Y."/>
            <person name="Splivallo R."/>
            <person name="Traeger S."/>
            <person name="Wang M."/>
            <person name="Zifcakova L."/>
            <person name="Wipf D."/>
            <person name="Zambonelli A."/>
            <person name="Paolocci F."/>
            <person name="Nowrousian M."/>
            <person name="Ottonello S."/>
            <person name="Baldrian P."/>
            <person name="Spatafora J.W."/>
            <person name="Henrissat B."/>
            <person name="Nagy L.G."/>
            <person name="Aury J.M."/>
            <person name="Wincker P."/>
            <person name="Grigoriev I.V."/>
            <person name="Bonfante P."/>
            <person name="Martin F.M."/>
        </authorList>
    </citation>
    <scope>NUCLEOTIDE SEQUENCE [LARGE SCALE GENOMIC DNA]</scope>
    <source>
        <strain evidence="2 3">RN42</strain>
    </source>
</reference>
<accession>A0A3N4HDD8</accession>
<organism evidence="2 3">
    <name type="scientific">Ascobolus immersus RN42</name>
    <dbReference type="NCBI Taxonomy" id="1160509"/>
    <lineage>
        <taxon>Eukaryota</taxon>
        <taxon>Fungi</taxon>
        <taxon>Dikarya</taxon>
        <taxon>Ascomycota</taxon>
        <taxon>Pezizomycotina</taxon>
        <taxon>Pezizomycetes</taxon>
        <taxon>Pezizales</taxon>
        <taxon>Ascobolaceae</taxon>
        <taxon>Ascobolus</taxon>
    </lineage>
</organism>